<dbReference type="Proteomes" id="UP000294930">
    <property type="component" value="Unassembled WGS sequence"/>
</dbReference>
<evidence type="ECO:0000313" key="4">
    <source>
        <dbReference type="Proteomes" id="UP000294930"/>
    </source>
</evidence>
<protein>
    <submittedName>
        <fullName evidence="3">YcxB-like protein</fullName>
    </submittedName>
</protein>
<keyword evidence="1" id="KW-0472">Membrane</keyword>
<evidence type="ECO:0000256" key="1">
    <source>
        <dbReference type="SAM" id="Phobius"/>
    </source>
</evidence>
<proteinExistence type="predicted"/>
<feature type="transmembrane region" description="Helical" evidence="1">
    <location>
        <begin position="27"/>
        <end position="45"/>
    </location>
</feature>
<accession>A0ABY2G6C6</accession>
<gene>
    <name evidence="3" type="ORF">A8975_1378</name>
</gene>
<sequence length="153" mass="18456">MIKTKPYSLSKKEYAKIVIKKRFKKSWWIYSLLIITALFHIKNFGQDNFSTFYVIFAFTYPLAIFVWLYFWAISKDNKPIFEKAELEFNESHIVIKRAGLESKIPFNKIDKVIPEKGYWMLYISKREFLHVNKDIFYSNDDYSMFCKLINQEA</sequence>
<dbReference type="EMBL" id="SOQZ01000002">
    <property type="protein sequence ID" value="TDY12612.1"/>
    <property type="molecule type" value="Genomic_DNA"/>
</dbReference>
<evidence type="ECO:0000313" key="3">
    <source>
        <dbReference type="EMBL" id="TDY12612.1"/>
    </source>
</evidence>
<keyword evidence="1" id="KW-0812">Transmembrane</keyword>
<feature type="transmembrane region" description="Helical" evidence="1">
    <location>
        <begin position="51"/>
        <end position="73"/>
    </location>
</feature>
<dbReference type="RefSeq" id="WP_134199289.1">
    <property type="nucleotide sequence ID" value="NZ_SOQZ01000002.1"/>
</dbReference>
<reference evidence="3 4" key="1">
    <citation type="submission" date="2019-03" db="EMBL/GenBank/DDBJ databases">
        <title>Genomic Encyclopedia of Type Strains, Phase III (KMG-III): the genomes of soil and plant-associated and newly described type strains.</title>
        <authorList>
            <person name="Whitman W."/>
        </authorList>
    </citation>
    <scope>NUCLEOTIDE SEQUENCE [LARGE SCALE GENOMIC DNA]</scope>
    <source>
        <strain evidence="3 4">CGMCC 1.10957</strain>
    </source>
</reference>
<keyword evidence="4" id="KW-1185">Reference proteome</keyword>
<name>A0ABY2G6C6_9FLAO</name>
<dbReference type="Pfam" id="PF14317">
    <property type="entry name" value="YcxB"/>
    <property type="match status" value="1"/>
</dbReference>
<feature type="domain" description="YcxB-like C-terminal" evidence="2">
    <location>
        <begin position="88"/>
        <end position="143"/>
    </location>
</feature>
<organism evidence="3 4">
    <name type="scientific">Meridianimaribacter flavus</name>
    <dbReference type="NCBI Taxonomy" id="571115"/>
    <lineage>
        <taxon>Bacteria</taxon>
        <taxon>Pseudomonadati</taxon>
        <taxon>Bacteroidota</taxon>
        <taxon>Flavobacteriia</taxon>
        <taxon>Flavobacteriales</taxon>
        <taxon>Flavobacteriaceae</taxon>
        <taxon>Meridianimaribacter</taxon>
    </lineage>
</organism>
<comment type="caution">
    <text evidence="3">The sequence shown here is derived from an EMBL/GenBank/DDBJ whole genome shotgun (WGS) entry which is preliminary data.</text>
</comment>
<dbReference type="InterPro" id="IPR025588">
    <property type="entry name" value="YcxB-like_C"/>
</dbReference>
<evidence type="ECO:0000259" key="2">
    <source>
        <dbReference type="Pfam" id="PF14317"/>
    </source>
</evidence>
<keyword evidence="1" id="KW-1133">Transmembrane helix</keyword>